<gene>
    <name evidence="3" type="ORF">ECPE_LOCUS18402</name>
</gene>
<name>A0A183BGR7_9TREM</name>
<feature type="signal peptide" evidence="2">
    <location>
        <begin position="1"/>
        <end position="22"/>
    </location>
</feature>
<dbReference type="EMBL" id="UZAN01078268">
    <property type="protein sequence ID" value="VDP96292.1"/>
    <property type="molecule type" value="Genomic_DNA"/>
</dbReference>
<evidence type="ECO:0000313" key="3">
    <source>
        <dbReference type="EMBL" id="VDP96292.1"/>
    </source>
</evidence>
<reference evidence="3 4" key="2">
    <citation type="submission" date="2018-11" db="EMBL/GenBank/DDBJ databases">
        <authorList>
            <consortium name="Pathogen Informatics"/>
        </authorList>
    </citation>
    <scope>NUCLEOTIDE SEQUENCE [LARGE SCALE GENOMIC DNA]</scope>
    <source>
        <strain evidence="3 4">Egypt</strain>
    </source>
</reference>
<dbReference type="Proteomes" id="UP000272942">
    <property type="component" value="Unassembled WGS sequence"/>
</dbReference>
<feature type="region of interest" description="Disordered" evidence="1">
    <location>
        <begin position="111"/>
        <end position="211"/>
    </location>
</feature>
<sequence>MYMKSNVMKILFITFCVSGVLAVEAQSCKDVVATSEAQGVVVQSNVTGCQYRVTSDSGKAMKVYVNSTSGTKCVTVASGGVSETLCPQGTKNQFTSQEPIEVSAELGTTTTAATTTEASTAEITTVATKPGGDSTKPNPDESEEGKHDDGKQPPADAGNDNHQPEKQEHPNNSNGVAENQLPAAPKQASPGKIVQEGGEPGSSQLLRRARDTSGTDVTVYYILGESCEVAMYKTQSKLLTNNLRITKRSVLLYLYKILEIEASIK</sequence>
<dbReference type="WBParaSite" id="ECPE_0001845201-mRNA-1">
    <property type="protein sequence ID" value="ECPE_0001845201-mRNA-1"/>
    <property type="gene ID" value="ECPE_0001845201"/>
</dbReference>
<accession>A0A183BGR7</accession>
<evidence type="ECO:0000256" key="1">
    <source>
        <dbReference type="SAM" id="MobiDB-lite"/>
    </source>
</evidence>
<organism evidence="5">
    <name type="scientific">Echinostoma caproni</name>
    <dbReference type="NCBI Taxonomy" id="27848"/>
    <lineage>
        <taxon>Eukaryota</taxon>
        <taxon>Metazoa</taxon>
        <taxon>Spiralia</taxon>
        <taxon>Lophotrochozoa</taxon>
        <taxon>Platyhelminthes</taxon>
        <taxon>Trematoda</taxon>
        <taxon>Digenea</taxon>
        <taxon>Plagiorchiida</taxon>
        <taxon>Echinostomata</taxon>
        <taxon>Echinostomatoidea</taxon>
        <taxon>Echinostomatidae</taxon>
        <taxon>Echinostoma</taxon>
    </lineage>
</organism>
<dbReference type="AlphaFoldDB" id="A0A183BGR7"/>
<keyword evidence="4" id="KW-1185">Reference proteome</keyword>
<protein>
    <submittedName>
        <fullName evidence="5">Mucin-like domain-containing protein</fullName>
    </submittedName>
</protein>
<evidence type="ECO:0000256" key="2">
    <source>
        <dbReference type="SAM" id="SignalP"/>
    </source>
</evidence>
<evidence type="ECO:0000313" key="5">
    <source>
        <dbReference type="WBParaSite" id="ECPE_0001845201-mRNA-1"/>
    </source>
</evidence>
<feature type="chain" id="PRO_5043138416" evidence="2">
    <location>
        <begin position="23"/>
        <end position="265"/>
    </location>
</feature>
<feature type="compositionally biased region" description="Low complexity" evidence="1">
    <location>
        <begin position="111"/>
        <end position="128"/>
    </location>
</feature>
<reference evidence="5" key="1">
    <citation type="submission" date="2016-06" db="UniProtKB">
        <authorList>
            <consortium name="WormBaseParasite"/>
        </authorList>
    </citation>
    <scope>IDENTIFICATION</scope>
</reference>
<keyword evidence="2" id="KW-0732">Signal</keyword>
<proteinExistence type="predicted"/>
<evidence type="ECO:0000313" key="4">
    <source>
        <dbReference type="Proteomes" id="UP000272942"/>
    </source>
</evidence>